<dbReference type="Gene3D" id="3.30.70.1060">
    <property type="entry name" value="Dimeric alpha+beta barrel"/>
    <property type="match status" value="1"/>
</dbReference>
<proteinExistence type="inferred from homology"/>
<dbReference type="InterPro" id="IPR005545">
    <property type="entry name" value="YCII"/>
</dbReference>
<reference evidence="3 4" key="1">
    <citation type="journal article" date="2018" name="Sci. Rep.">
        <title>Genome Features and Biochemical Characteristics of a Robust, Fast Growing and Naturally Transformable Cyanobacterium Synechococcus elongatus PCC 11801 Isolated from India.</title>
        <authorList>
            <person name="Jaiswal D."/>
            <person name="Sengupta A."/>
            <person name="Sohoni S."/>
            <person name="Sengupta S."/>
            <person name="Phadnavis A.G."/>
            <person name="Pakrasi H.B."/>
            <person name="Wangikar P.P."/>
        </authorList>
    </citation>
    <scope>NUCLEOTIDE SEQUENCE [LARGE SCALE GENOMIC DNA]</scope>
    <source>
        <strain evidence="3 4">PCC 11801</strain>
    </source>
</reference>
<dbReference type="RefSeq" id="WP_208673327.1">
    <property type="nucleotide sequence ID" value="NZ_CP030139.2"/>
</dbReference>
<evidence type="ECO:0000313" key="3">
    <source>
        <dbReference type="EMBL" id="AZB72967.1"/>
    </source>
</evidence>
<dbReference type="PANTHER" id="PTHR37828:SF1">
    <property type="entry name" value="YCII-RELATED DOMAIN-CONTAINING PROTEIN"/>
    <property type="match status" value="1"/>
</dbReference>
<name>A0AAN1QP69_SYNEL</name>
<dbReference type="SUPFAM" id="SSF54909">
    <property type="entry name" value="Dimeric alpha+beta barrel"/>
    <property type="match status" value="1"/>
</dbReference>
<dbReference type="Pfam" id="PF03795">
    <property type="entry name" value="YCII"/>
    <property type="match status" value="1"/>
</dbReference>
<comment type="similarity">
    <text evidence="1">Belongs to the YciI family.</text>
</comment>
<feature type="domain" description="YCII-related" evidence="2">
    <location>
        <begin position="18"/>
        <end position="83"/>
    </location>
</feature>
<protein>
    <submittedName>
        <fullName evidence="3">YciI family protein</fullName>
    </submittedName>
</protein>
<organism evidence="3 4">
    <name type="scientific">Synechococcus elongatus PCC 11801</name>
    <dbReference type="NCBI Taxonomy" id="2219813"/>
    <lineage>
        <taxon>Bacteria</taxon>
        <taxon>Bacillati</taxon>
        <taxon>Cyanobacteriota</taxon>
        <taxon>Cyanophyceae</taxon>
        <taxon>Synechococcales</taxon>
        <taxon>Synechococcaceae</taxon>
        <taxon>Synechococcus</taxon>
    </lineage>
</organism>
<gene>
    <name evidence="3" type="ORF">DOP62_09750</name>
</gene>
<dbReference type="AlphaFoldDB" id="A0AAN1QP69"/>
<dbReference type="Proteomes" id="UP000267249">
    <property type="component" value="Chromosome"/>
</dbReference>
<evidence type="ECO:0000313" key="4">
    <source>
        <dbReference type="Proteomes" id="UP000267249"/>
    </source>
</evidence>
<sequence>MPWFVKIEQGRVEKAVFDRYVPAHLDYVRQLNAAGHQASSGYWAERGGGMLLFQAESRCQAEQIVAADPLVQSGCVTYELHEWCVVCSATAQNGSLV</sequence>
<dbReference type="InterPro" id="IPR011008">
    <property type="entry name" value="Dimeric_a/b-barrel"/>
</dbReference>
<accession>A0AAN1QP69</accession>
<evidence type="ECO:0000256" key="1">
    <source>
        <dbReference type="ARBA" id="ARBA00007689"/>
    </source>
</evidence>
<dbReference type="EMBL" id="CP030139">
    <property type="protein sequence ID" value="AZB72967.1"/>
    <property type="molecule type" value="Genomic_DNA"/>
</dbReference>
<dbReference type="PANTHER" id="PTHR37828">
    <property type="entry name" value="GSR2449 PROTEIN"/>
    <property type="match status" value="1"/>
</dbReference>
<evidence type="ECO:0000259" key="2">
    <source>
        <dbReference type="Pfam" id="PF03795"/>
    </source>
</evidence>